<proteinExistence type="predicted"/>
<dbReference type="PANTHER" id="PTHR48463">
    <property type="entry name" value="DUF223 DOMAIN-CONTAINING PROTEIN"/>
    <property type="match status" value="1"/>
</dbReference>
<dbReference type="EMBL" id="SZYD01000019">
    <property type="protein sequence ID" value="KAD2393686.1"/>
    <property type="molecule type" value="Genomic_DNA"/>
</dbReference>
<dbReference type="SUPFAM" id="SSF50249">
    <property type="entry name" value="Nucleic acid-binding proteins"/>
    <property type="match status" value="2"/>
</dbReference>
<evidence type="ECO:0000313" key="2">
    <source>
        <dbReference type="Proteomes" id="UP000326396"/>
    </source>
</evidence>
<evidence type="ECO:0000313" key="1">
    <source>
        <dbReference type="EMBL" id="KAD2393686.1"/>
    </source>
</evidence>
<dbReference type="Gene3D" id="2.40.50.140">
    <property type="entry name" value="Nucleic acid-binding proteins"/>
    <property type="match status" value="1"/>
</dbReference>
<dbReference type="InterPro" id="IPR012340">
    <property type="entry name" value="NA-bd_OB-fold"/>
</dbReference>
<reference evidence="1 2" key="1">
    <citation type="submission" date="2019-05" db="EMBL/GenBank/DDBJ databases">
        <title>Mikania micrantha, genome provides insights into the molecular mechanism of rapid growth.</title>
        <authorList>
            <person name="Liu B."/>
        </authorList>
    </citation>
    <scope>NUCLEOTIDE SEQUENCE [LARGE SCALE GENOMIC DNA]</scope>
    <source>
        <strain evidence="1">NLD-2019</strain>
        <tissue evidence="1">Leaf</tissue>
    </source>
</reference>
<dbReference type="Proteomes" id="UP000326396">
    <property type="component" value="Linkage Group LG9"/>
</dbReference>
<dbReference type="PANTHER" id="PTHR48463:SF1">
    <property type="entry name" value="DUF223 DOMAIN-CONTAINING PROTEIN"/>
    <property type="match status" value="1"/>
</dbReference>
<dbReference type="OrthoDB" id="1928976at2759"/>
<keyword evidence="2" id="KW-1185">Reference proteome</keyword>
<accession>A0A5N6LNG5</accession>
<dbReference type="AlphaFoldDB" id="A0A5N6LNG5"/>
<gene>
    <name evidence="1" type="ORF">E3N88_40663</name>
</gene>
<sequence>MSRRKRYRGECSTSLDIPMISHNNTPYRSFRQPSNRSALLNNSFLDFSSYLDLGDCDSICEFCGALFWYQEHVASSSTNRILRYNHCCKGGTVALSYHREYDSDIVQLFEQTTLSHCQTSQTMQHIRLSEIKKQQRPIPLQIRVIKRWILTGTRQEICYLFVDKHGDGIEVTADIDQKDYFESIIEVQSCYTVSKYVVIGNRSFMPVLKHEASLKIGKKAIFEPLLADDIPDHFFQFASYDELDNRMTLPKQLTYFIGIVEKNYQWTTNTGKTLRKINLKDIRLVQITLWPDKRHLVGDNVVRGDILAITSTMVTEYDALKQLESTYSTEIFVNPTFTDVQEHVCRYCMNAIIVDETATTNAVFFNDVMTDLLGVTCDDMVNLHGHDDPKIPPPHMLSKIGVPMMFNLAIKPDRSIIVNKATEISMPTPTTTNLTPQTPDPKSLAIKRQMAKKTGKYTKL</sequence>
<comment type="caution">
    <text evidence="1">The sequence shown here is derived from an EMBL/GenBank/DDBJ whole genome shotgun (WGS) entry which is preliminary data.</text>
</comment>
<evidence type="ECO:0008006" key="3">
    <source>
        <dbReference type="Google" id="ProtNLM"/>
    </source>
</evidence>
<organism evidence="1 2">
    <name type="scientific">Mikania micrantha</name>
    <name type="common">bitter vine</name>
    <dbReference type="NCBI Taxonomy" id="192012"/>
    <lineage>
        <taxon>Eukaryota</taxon>
        <taxon>Viridiplantae</taxon>
        <taxon>Streptophyta</taxon>
        <taxon>Embryophyta</taxon>
        <taxon>Tracheophyta</taxon>
        <taxon>Spermatophyta</taxon>
        <taxon>Magnoliopsida</taxon>
        <taxon>eudicotyledons</taxon>
        <taxon>Gunneridae</taxon>
        <taxon>Pentapetalae</taxon>
        <taxon>asterids</taxon>
        <taxon>campanulids</taxon>
        <taxon>Asterales</taxon>
        <taxon>Asteraceae</taxon>
        <taxon>Asteroideae</taxon>
        <taxon>Heliantheae alliance</taxon>
        <taxon>Eupatorieae</taxon>
        <taxon>Mikania</taxon>
    </lineage>
</organism>
<name>A0A5N6LNG5_9ASTR</name>
<protein>
    <recommendedName>
        <fullName evidence="3">Replication factor A C-terminal domain-containing protein</fullName>
    </recommendedName>
</protein>